<accession>A0A2R6QPL0</accession>
<dbReference type="SMART" id="SM00184">
    <property type="entry name" value="RING"/>
    <property type="match status" value="1"/>
</dbReference>
<feature type="region of interest" description="Disordered" evidence="9">
    <location>
        <begin position="346"/>
        <end position="368"/>
    </location>
</feature>
<feature type="region of interest" description="Disordered" evidence="9">
    <location>
        <begin position="182"/>
        <end position="204"/>
    </location>
</feature>
<feature type="region of interest" description="Disordered" evidence="9">
    <location>
        <begin position="1"/>
        <end position="94"/>
    </location>
</feature>
<dbReference type="FunFam" id="3.30.40.10:FF:000388">
    <property type="entry name" value="Putative RING zinc finger domain superfamily protein"/>
    <property type="match status" value="1"/>
</dbReference>
<reference evidence="11 12" key="1">
    <citation type="submission" date="2017-07" db="EMBL/GenBank/DDBJ databases">
        <title>An improved, manually edited Actinidia chinensis var. chinensis (kiwifruit) genome highlights the challenges associated with draft genomes and gene prediction in plants.</title>
        <authorList>
            <person name="Pilkington S."/>
            <person name="Crowhurst R."/>
            <person name="Hilario E."/>
            <person name="Nardozza S."/>
            <person name="Fraser L."/>
            <person name="Peng Y."/>
            <person name="Gunaseelan K."/>
            <person name="Simpson R."/>
            <person name="Tahir J."/>
            <person name="Deroles S."/>
            <person name="Templeton K."/>
            <person name="Luo Z."/>
            <person name="Davy M."/>
            <person name="Cheng C."/>
            <person name="Mcneilage M."/>
            <person name="Scaglione D."/>
            <person name="Liu Y."/>
            <person name="Zhang Q."/>
            <person name="Datson P."/>
            <person name="De Silva N."/>
            <person name="Gardiner S."/>
            <person name="Bassett H."/>
            <person name="Chagne D."/>
            <person name="Mccallum J."/>
            <person name="Dzierzon H."/>
            <person name="Deng C."/>
            <person name="Wang Y.-Y."/>
            <person name="Barron N."/>
            <person name="Manako K."/>
            <person name="Bowen J."/>
            <person name="Foster T."/>
            <person name="Erridge Z."/>
            <person name="Tiffin H."/>
            <person name="Waite C."/>
            <person name="Davies K."/>
            <person name="Grierson E."/>
            <person name="Laing W."/>
            <person name="Kirk R."/>
            <person name="Chen X."/>
            <person name="Wood M."/>
            <person name="Montefiori M."/>
            <person name="Brummell D."/>
            <person name="Schwinn K."/>
            <person name="Catanach A."/>
            <person name="Fullerton C."/>
            <person name="Li D."/>
            <person name="Meiyalaghan S."/>
            <person name="Nieuwenhuizen N."/>
            <person name="Read N."/>
            <person name="Prakash R."/>
            <person name="Hunter D."/>
            <person name="Zhang H."/>
            <person name="Mckenzie M."/>
            <person name="Knabel M."/>
            <person name="Harris A."/>
            <person name="Allan A."/>
            <person name="Chen A."/>
            <person name="Janssen B."/>
            <person name="Plunkett B."/>
            <person name="Dwamena C."/>
            <person name="Voogd C."/>
            <person name="Leif D."/>
            <person name="Lafferty D."/>
            <person name="Souleyre E."/>
            <person name="Varkonyi-Gasic E."/>
            <person name="Gambi F."/>
            <person name="Hanley J."/>
            <person name="Yao J.-L."/>
            <person name="Cheung J."/>
            <person name="David K."/>
            <person name="Warren B."/>
            <person name="Marsh K."/>
            <person name="Snowden K."/>
            <person name="Lin-Wang K."/>
            <person name="Brian L."/>
            <person name="Martinez-Sanchez M."/>
            <person name="Wang M."/>
            <person name="Ileperuma N."/>
            <person name="Macnee N."/>
            <person name="Campin R."/>
            <person name="Mcatee P."/>
            <person name="Drummond R."/>
            <person name="Espley R."/>
            <person name="Ireland H."/>
            <person name="Wu R."/>
            <person name="Atkinson R."/>
            <person name="Karunairetnam S."/>
            <person name="Bulley S."/>
            <person name="Chunkath S."/>
            <person name="Hanley Z."/>
            <person name="Storey R."/>
            <person name="Thrimawithana A."/>
            <person name="Thomson S."/>
            <person name="David C."/>
            <person name="Testolin R."/>
        </authorList>
    </citation>
    <scope>NUCLEOTIDE SEQUENCE [LARGE SCALE GENOMIC DNA]</scope>
    <source>
        <strain evidence="12">cv. Red5</strain>
        <tissue evidence="11">Young leaf</tissue>
    </source>
</reference>
<dbReference type="Gramene" id="PSS11866">
    <property type="protein sequence ID" value="PSS11866"/>
    <property type="gene ID" value="CEY00_Acc16149"/>
</dbReference>
<protein>
    <submittedName>
        <fullName evidence="11">E3 ubiquitin-protein like</fullName>
    </submittedName>
</protein>
<evidence type="ECO:0000256" key="5">
    <source>
        <dbReference type="ARBA" id="ARBA00022833"/>
    </source>
</evidence>
<dbReference type="GO" id="GO:0016020">
    <property type="term" value="C:membrane"/>
    <property type="evidence" value="ECO:0007669"/>
    <property type="project" value="UniProtKB-SubCell"/>
</dbReference>
<dbReference type="Gene3D" id="3.30.40.10">
    <property type="entry name" value="Zinc/RING finger domain, C3HC4 (zinc finger)"/>
    <property type="match status" value="1"/>
</dbReference>
<sequence length="529" mass="57644">MGSSSSRMGRNKSESRPNRTKRILSSLICGASTSQSPSEMEEYPDKTPNCSVENLAPISDESRSSKTELSTIVGSESGIDDSRTEVGASSGSSTCSFEDNFPEYGLRNVEASNASKSILEGKESVFHQVNGNCNCNATASTSHEEQSYLESVANSRTGLDAAFEAEFALNATVPSICPDDINPSSVAQEHHAGSSADNHENAVTGLNTSASGPLSMLSDSLLSLQLFGDDTAEVSVPPASGFLISDSDQDLGNGSVLHVDVMSISSSILSSSIAETSNREARRNSRRLFWDALSRRSFRRHNDSPTLVFTAGHADDLGTHDRWLLDLSGDLHYDGVGHESEYLTRRHRRNERRRQLRSEVSERTQSGLDERGRHTTFCASGLHPDGTCSCHSFFMGEESSTFASISRIVLLSEALFEVLDEIHRQPLSLSPSMLSVPAPESVVNSFPLKNHKMSFATECQPSDVEQCYICLVEYEEGDKIRVLPCHHEYHMSCVDKWLKEIHGVCPLCRCNVCEGVAQGSTSNAEISSH</sequence>
<dbReference type="InterPro" id="IPR013083">
    <property type="entry name" value="Znf_RING/FYVE/PHD"/>
</dbReference>
<keyword evidence="12" id="KW-1185">Reference proteome</keyword>
<evidence type="ECO:0000256" key="9">
    <source>
        <dbReference type="SAM" id="MobiDB-lite"/>
    </source>
</evidence>
<keyword evidence="7" id="KW-0472">Membrane</keyword>
<comment type="subcellular location">
    <subcellularLocation>
        <location evidence="1">Membrane</location>
        <topology evidence="1">Single-pass membrane protein</topology>
    </subcellularLocation>
</comment>
<dbReference type="OMA" id="SRDRWLI"/>
<keyword evidence="6" id="KW-1133">Transmembrane helix</keyword>
<dbReference type="InParanoid" id="A0A2R6QPL0"/>
<feature type="compositionally biased region" description="Basic residues" evidence="9">
    <location>
        <begin position="346"/>
        <end position="355"/>
    </location>
</feature>
<organism evidence="11 12">
    <name type="scientific">Actinidia chinensis var. chinensis</name>
    <name type="common">Chinese soft-hair kiwi</name>
    <dbReference type="NCBI Taxonomy" id="1590841"/>
    <lineage>
        <taxon>Eukaryota</taxon>
        <taxon>Viridiplantae</taxon>
        <taxon>Streptophyta</taxon>
        <taxon>Embryophyta</taxon>
        <taxon>Tracheophyta</taxon>
        <taxon>Spermatophyta</taxon>
        <taxon>Magnoliopsida</taxon>
        <taxon>eudicotyledons</taxon>
        <taxon>Gunneridae</taxon>
        <taxon>Pentapetalae</taxon>
        <taxon>asterids</taxon>
        <taxon>Ericales</taxon>
        <taxon>Actinidiaceae</taxon>
        <taxon>Actinidia</taxon>
    </lineage>
</organism>
<feature type="domain" description="RING-type" evidence="10">
    <location>
        <begin position="467"/>
        <end position="509"/>
    </location>
</feature>
<feature type="compositionally biased region" description="Basic and acidic residues" evidence="9">
    <location>
        <begin position="188"/>
        <end position="200"/>
    </location>
</feature>
<dbReference type="Pfam" id="PF13639">
    <property type="entry name" value="zf-RING_2"/>
    <property type="match status" value="1"/>
</dbReference>
<evidence type="ECO:0000256" key="6">
    <source>
        <dbReference type="ARBA" id="ARBA00022989"/>
    </source>
</evidence>
<evidence type="ECO:0000256" key="2">
    <source>
        <dbReference type="ARBA" id="ARBA00022692"/>
    </source>
</evidence>
<dbReference type="PANTHER" id="PTHR47168">
    <property type="entry name" value="RING ZINC FINGER DOMAIN SUPERFAMILY PROTEIN-RELATED"/>
    <property type="match status" value="1"/>
</dbReference>
<dbReference type="AlphaFoldDB" id="A0A2R6QPL0"/>
<evidence type="ECO:0000259" key="10">
    <source>
        <dbReference type="PROSITE" id="PS50089"/>
    </source>
</evidence>
<evidence type="ECO:0000256" key="3">
    <source>
        <dbReference type="ARBA" id="ARBA00022723"/>
    </source>
</evidence>
<gene>
    <name evidence="11" type="ORF">CEY00_Acc16149</name>
</gene>
<dbReference type="SUPFAM" id="SSF57850">
    <property type="entry name" value="RING/U-box"/>
    <property type="match status" value="1"/>
</dbReference>
<evidence type="ECO:0000256" key="8">
    <source>
        <dbReference type="PROSITE-ProRule" id="PRU00175"/>
    </source>
</evidence>
<keyword evidence="5" id="KW-0862">Zinc</keyword>
<reference evidence="12" key="2">
    <citation type="journal article" date="2018" name="BMC Genomics">
        <title>A manually annotated Actinidia chinensis var. chinensis (kiwifruit) genome highlights the challenges associated with draft genomes and gene prediction in plants.</title>
        <authorList>
            <person name="Pilkington S.M."/>
            <person name="Crowhurst R."/>
            <person name="Hilario E."/>
            <person name="Nardozza S."/>
            <person name="Fraser L."/>
            <person name="Peng Y."/>
            <person name="Gunaseelan K."/>
            <person name="Simpson R."/>
            <person name="Tahir J."/>
            <person name="Deroles S.C."/>
            <person name="Templeton K."/>
            <person name="Luo Z."/>
            <person name="Davy M."/>
            <person name="Cheng C."/>
            <person name="McNeilage M."/>
            <person name="Scaglione D."/>
            <person name="Liu Y."/>
            <person name="Zhang Q."/>
            <person name="Datson P."/>
            <person name="De Silva N."/>
            <person name="Gardiner S.E."/>
            <person name="Bassett H."/>
            <person name="Chagne D."/>
            <person name="McCallum J."/>
            <person name="Dzierzon H."/>
            <person name="Deng C."/>
            <person name="Wang Y.Y."/>
            <person name="Barron L."/>
            <person name="Manako K."/>
            <person name="Bowen J."/>
            <person name="Foster T.M."/>
            <person name="Erridge Z.A."/>
            <person name="Tiffin H."/>
            <person name="Waite C.N."/>
            <person name="Davies K.M."/>
            <person name="Grierson E.P."/>
            <person name="Laing W.A."/>
            <person name="Kirk R."/>
            <person name="Chen X."/>
            <person name="Wood M."/>
            <person name="Montefiori M."/>
            <person name="Brummell D.A."/>
            <person name="Schwinn K.E."/>
            <person name="Catanach A."/>
            <person name="Fullerton C."/>
            <person name="Li D."/>
            <person name="Meiyalaghan S."/>
            <person name="Nieuwenhuizen N."/>
            <person name="Read N."/>
            <person name="Prakash R."/>
            <person name="Hunter D."/>
            <person name="Zhang H."/>
            <person name="McKenzie M."/>
            <person name="Knabel M."/>
            <person name="Harris A."/>
            <person name="Allan A.C."/>
            <person name="Gleave A."/>
            <person name="Chen A."/>
            <person name="Janssen B.J."/>
            <person name="Plunkett B."/>
            <person name="Ampomah-Dwamena C."/>
            <person name="Voogd C."/>
            <person name="Leif D."/>
            <person name="Lafferty D."/>
            <person name="Souleyre E.J.F."/>
            <person name="Varkonyi-Gasic E."/>
            <person name="Gambi F."/>
            <person name="Hanley J."/>
            <person name="Yao J.L."/>
            <person name="Cheung J."/>
            <person name="David K.M."/>
            <person name="Warren B."/>
            <person name="Marsh K."/>
            <person name="Snowden K.C."/>
            <person name="Lin-Wang K."/>
            <person name="Brian L."/>
            <person name="Martinez-Sanchez M."/>
            <person name="Wang M."/>
            <person name="Ileperuma N."/>
            <person name="Macnee N."/>
            <person name="Campin R."/>
            <person name="McAtee P."/>
            <person name="Drummond R.S.M."/>
            <person name="Espley R.V."/>
            <person name="Ireland H.S."/>
            <person name="Wu R."/>
            <person name="Atkinson R.G."/>
            <person name="Karunairetnam S."/>
            <person name="Bulley S."/>
            <person name="Chunkath S."/>
            <person name="Hanley Z."/>
            <person name="Storey R."/>
            <person name="Thrimawithana A.H."/>
            <person name="Thomson S."/>
            <person name="David C."/>
            <person name="Testolin R."/>
            <person name="Huang H."/>
            <person name="Hellens R.P."/>
            <person name="Schaffer R.J."/>
        </authorList>
    </citation>
    <scope>NUCLEOTIDE SEQUENCE [LARGE SCALE GENOMIC DNA]</scope>
    <source>
        <strain evidence="12">cv. Red5</strain>
    </source>
</reference>
<dbReference type="InterPro" id="IPR001841">
    <property type="entry name" value="Znf_RING"/>
</dbReference>
<evidence type="ECO:0000313" key="12">
    <source>
        <dbReference type="Proteomes" id="UP000241394"/>
    </source>
</evidence>
<keyword evidence="4 8" id="KW-0863">Zinc-finger</keyword>
<dbReference type="PROSITE" id="PS50089">
    <property type="entry name" value="ZF_RING_2"/>
    <property type="match status" value="1"/>
</dbReference>
<name>A0A2R6QPL0_ACTCC</name>
<dbReference type="GO" id="GO:0008270">
    <property type="term" value="F:zinc ion binding"/>
    <property type="evidence" value="ECO:0007669"/>
    <property type="project" value="UniProtKB-KW"/>
</dbReference>
<keyword evidence="3" id="KW-0479">Metal-binding</keyword>
<feature type="compositionally biased region" description="Basic and acidic residues" evidence="9">
    <location>
        <begin position="356"/>
        <end position="368"/>
    </location>
</feature>
<dbReference type="InterPro" id="IPR051653">
    <property type="entry name" value="E3_ligase_sorting_rcpt"/>
</dbReference>
<dbReference type="EMBL" id="NKQK01000014">
    <property type="protein sequence ID" value="PSS11866.1"/>
    <property type="molecule type" value="Genomic_DNA"/>
</dbReference>
<evidence type="ECO:0000256" key="7">
    <source>
        <dbReference type="ARBA" id="ARBA00023136"/>
    </source>
</evidence>
<dbReference type="OrthoDB" id="8062037at2759"/>
<evidence type="ECO:0000256" key="1">
    <source>
        <dbReference type="ARBA" id="ARBA00004167"/>
    </source>
</evidence>
<comment type="caution">
    <text evidence="11">The sequence shown here is derived from an EMBL/GenBank/DDBJ whole genome shotgun (WGS) entry which is preliminary data.</text>
</comment>
<proteinExistence type="predicted"/>
<dbReference type="STRING" id="1590841.A0A2R6QPL0"/>
<dbReference type="Proteomes" id="UP000241394">
    <property type="component" value="Chromosome LG14"/>
</dbReference>
<dbReference type="PANTHER" id="PTHR47168:SF1">
    <property type="entry name" value="OS02G0798600 PROTEIN"/>
    <property type="match status" value="1"/>
</dbReference>
<evidence type="ECO:0000313" key="11">
    <source>
        <dbReference type="EMBL" id="PSS11866.1"/>
    </source>
</evidence>
<evidence type="ECO:0000256" key="4">
    <source>
        <dbReference type="ARBA" id="ARBA00022771"/>
    </source>
</evidence>
<keyword evidence="2" id="KW-0812">Transmembrane</keyword>